<accession>A0A8T2PMG7</accession>
<evidence type="ECO:0000313" key="2">
    <source>
        <dbReference type="Proteomes" id="UP000824540"/>
    </source>
</evidence>
<organism evidence="1 2">
    <name type="scientific">Albula glossodonta</name>
    <name type="common">roundjaw bonefish</name>
    <dbReference type="NCBI Taxonomy" id="121402"/>
    <lineage>
        <taxon>Eukaryota</taxon>
        <taxon>Metazoa</taxon>
        <taxon>Chordata</taxon>
        <taxon>Craniata</taxon>
        <taxon>Vertebrata</taxon>
        <taxon>Euteleostomi</taxon>
        <taxon>Actinopterygii</taxon>
        <taxon>Neopterygii</taxon>
        <taxon>Teleostei</taxon>
        <taxon>Albuliformes</taxon>
        <taxon>Albulidae</taxon>
        <taxon>Albula</taxon>
    </lineage>
</organism>
<dbReference type="Proteomes" id="UP000824540">
    <property type="component" value="Unassembled WGS sequence"/>
</dbReference>
<dbReference type="EMBL" id="JAFBMS010000007">
    <property type="protein sequence ID" value="KAG9350867.1"/>
    <property type="molecule type" value="Genomic_DNA"/>
</dbReference>
<reference evidence="1" key="1">
    <citation type="thesis" date="2021" institute="BYU ScholarsArchive" country="Provo, UT, USA">
        <title>Applications of and Algorithms for Genome Assembly and Genomic Analyses with an Emphasis on Marine Teleosts.</title>
        <authorList>
            <person name="Pickett B.D."/>
        </authorList>
    </citation>
    <scope>NUCLEOTIDE SEQUENCE</scope>
    <source>
        <strain evidence="1">HI-2016</strain>
    </source>
</reference>
<protein>
    <submittedName>
        <fullName evidence="1">Uncharacterized protein</fullName>
    </submittedName>
</protein>
<gene>
    <name evidence="1" type="ORF">JZ751_024756</name>
</gene>
<name>A0A8T2PMG7_9TELE</name>
<keyword evidence="2" id="KW-1185">Reference proteome</keyword>
<dbReference type="AlphaFoldDB" id="A0A8T2PMG7"/>
<proteinExistence type="predicted"/>
<comment type="caution">
    <text evidence="1">The sequence shown here is derived from an EMBL/GenBank/DDBJ whole genome shotgun (WGS) entry which is preliminary data.</text>
</comment>
<evidence type="ECO:0000313" key="1">
    <source>
        <dbReference type="EMBL" id="KAG9350867.1"/>
    </source>
</evidence>
<sequence length="187" mass="20766">MGTKRDISWRTLDSLHSPSILNPLLCPTPFPCHGVEHLHHKKPLWLAAPSLLSPSTQQPKSDYLGFNFHSSTATHKTLCPVKACVIDRSSRPLPDTPSEHAAEKGSNTRWTVAQTHCCATHVSPDLHLKLRGRLLKGEAVFRGVERAAVALAFSERQPVPMRVSLRVVQCTVSCNVQYYSFNHSVDL</sequence>